<dbReference type="EMBL" id="CM023475">
    <property type="protein sequence ID" value="KAH7946393.1"/>
    <property type="molecule type" value="Genomic_DNA"/>
</dbReference>
<organism evidence="1 2">
    <name type="scientific">Dermacentor silvarum</name>
    <name type="common">Tick</name>
    <dbReference type="NCBI Taxonomy" id="543639"/>
    <lineage>
        <taxon>Eukaryota</taxon>
        <taxon>Metazoa</taxon>
        <taxon>Ecdysozoa</taxon>
        <taxon>Arthropoda</taxon>
        <taxon>Chelicerata</taxon>
        <taxon>Arachnida</taxon>
        <taxon>Acari</taxon>
        <taxon>Parasitiformes</taxon>
        <taxon>Ixodida</taxon>
        <taxon>Ixodoidea</taxon>
        <taxon>Ixodidae</taxon>
        <taxon>Rhipicephalinae</taxon>
        <taxon>Dermacentor</taxon>
    </lineage>
</organism>
<gene>
    <name evidence="1" type="ORF">HPB49_024219</name>
</gene>
<protein>
    <submittedName>
        <fullName evidence="1">Uncharacterized protein</fullName>
    </submittedName>
</protein>
<proteinExistence type="predicted"/>
<evidence type="ECO:0000313" key="2">
    <source>
        <dbReference type="Proteomes" id="UP000821865"/>
    </source>
</evidence>
<accession>A0ACB8CN33</accession>
<sequence>MCSYATCAVPARIVDFDEIVQVAPAEDVHLSCRFLGTAPVHWEWKHGEVSVSRSNRTELTSDGSLSLRRVDAASAGNYTCLVRNRLANDRRIVALIVRAHLEGFVLKVVSQTATSLQLTASGSAVDDQVVQVLEIHLKSESGEWQQRSLVGRHNDTYHLDGLQCGTRYQLYAVAFLASGRREQSDLLATRTLGSPPVAPNKEDIVRALNGSHVQVMPSAWRSGGCPLTRLSIEHRLLHGQQPEWIAHWNHTSPAAGVLPQDLPDVLLGGLQAETWYVVRLMAANAAGLTKVKYDVMTPSALAGEEYFGGGVPGRGAGGSIGDIKHFLTVTQKGVISLSSRRPSRWAAGVADKGSGKSAVAAFLEDTTTLVSMASSGVVLLAGLIAVICLVLYKRRRNGRAASTAAASARSGAKNKRKPVTSSSRPRTSSSQQQQSQPKPAESRSSDLATATTTTTISTSGGNERAADGRPERATAASGGGGDAHRRASGGGGSSSVPPVLPQKKNKEAARRSREQLTSAASPYRDGKERRCRLTTHETDDSEFVSPISSELSDSRRSVGAAFFVENSRRAQLC</sequence>
<dbReference type="Proteomes" id="UP000821865">
    <property type="component" value="Chromosome 6"/>
</dbReference>
<keyword evidence="2" id="KW-1185">Reference proteome</keyword>
<reference evidence="1" key="1">
    <citation type="submission" date="2020-05" db="EMBL/GenBank/DDBJ databases">
        <title>Large-scale comparative analyses of tick genomes elucidate their genetic diversity and vector capacities.</title>
        <authorList>
            <person name="Jia N."/>
            <person name="Wang J."/>
            <person name="Shi W."/>
            <person name="Du L."/>
            <person name="Sun Y."/>
            <person name="Zhan W."/>
            <person name="Jiang J."/>
            <person name="Wang Q."/>
            <person name="Zhang B."/>
            <person name="Ji P."/>
            <person name="Sakyi L.B."/>
            <person name="Cui X."/>
            <person name="Yuan T."/>
            <person name="Jiang B."/>
            <person name="Yang W."/>
            <person name="Lam T.T.-Y."/>
            <person name="Chang Q."/>
            <person name="Ding S."/>
            <person name="Wang X."/>
            <person name="Zhu J."/>
            <person name="Ruan X."/>
            <person name="Zhao L."/>
            <person name="Wei J."/>
            <person name="Que T."/>
            <person name="Du C."/>
            <person name="Cheng J."/>
            <person name="Dai P."/>
            <person name="Han X."/>
            <person name="Huang E."/>
            <person name="Gao Y."/>
            <person name="Liu J."/>
            <person name="Shao H."/>
            <person name="Ye R."/>
            <person name="Li L."/>
            <person name="Wei W."/>
            <person name="Wang X."/>
            <person name="Wang C."/>
            <person name="Yang T."/>
            <person name="Huo Q."/>
            <person name="Li W."/>
            <person name="Guo W."/>
            <person name="Chen H."/>
            <person name="Zhou L."/>
            <person name="Ni X."/>
            <person name="Tian J."/>
            <person name="Zhou Y."/>
            <person name="Sheng Y."/>
            <person name="Liu T."/>
            <person name="Pan Y."/>
            <person name="Xia L."/>
            <person name="Li J."/>
            <person name="Zhao F."/>
            <person name="Cao W."/>
        </authorList>
    </citation>
    <scope>NUCLEOTIDE SEQUENCE</scope>
    <source>
        <strain evidence="1">Dsil-2018</strain>
    </source>
</reference>
<comment type="caution">
    <text evidence="1">The sequence shown here is derived from an EMBL/GenBank/DDBJ whole genome shotgun (WGS) entry which is preliminary data.</text>
</comment>
<evidence type="ECO:0000313" key="1">
    <source>
        <dbReference type="EMBL" id="KAH7946393.1"/>
    </source>
</evidence>
<name>A0ACB8CN33_DERSI</name>